<dbReference type="PANTHER" id="PTHR43788">
    <property type="entry name" value="DNA2/NAM7 HELICASE FAMILY MEMBER"/>
    <property type="match status" value="1"/>
</dbReference>
<feature type="domain" description="UvrD-like helicase C-terminal" evidence="3">
    <location>
        <begin position="433"/>
        <end position="475"/>
    </location>
</feature>
<evidence type="ECO:0000256" key="1">
    <source>
        <dbReference type="ARBA" id="ARBA00022741"/>
    </source>
</evidence>
<organism evidence="4">
    <name type="scientific">Chlamydia pneumoniae</name>
    <name type="common">Chlamydophila pneumoniae</name>
    <dbReference type="NCBI Taxonomy" id="83558"/>
    <lineage>
        <taxon>Bacteria</taxon>
        <taxon>Pseudomonadati</taxon>
        <taxon>Chlamydiota</taxon>
        <taxon>Chlamydiia</taxon>
        <taxon>Chlamydiales</taxon>
        <taxon>Chlamydiaceae</taxon>
        <taxon>Chlamydia/Chlamydophila group</taxon>
        <taxon>Chlamydia</taxon>
    </lineage>
</organism>
<name>A0A0F7WWW1_CHLPN</name>
<dbReference type="Gene3D" id="3.40.50.300">
    <property type="entry name" value="P-loop containing nucleotide triphosphate hydrolases"/>
    <property type="match status" value="2"/>
</dbReference>
<dbReference type="InterPro" id="IPR006344">
    <property type="entry name" value="RecD"/>
</dbReference>
<dbReference type="GO" id="GO:0017116">
    <property type="term" value="F:single-stranded DNA helicase activity"/>
    <property type="evidence" value="ECO:0007669"/>
    <property type="project" value="TreeGrafter"/>
</dbReference>
<evidence type="ECO:0000259" key="3">
    <source>
        <dbReference type="Pfam" id="PF13538"/>
    </source>
</evidence>
<proteinExistence type="predicted"/>
<evidence type="ECO:0000256" key="2">
    <source>
        <dbReference type="ARBA" id="ARBA00022840"/>
    </source>
</evidence>
<dbReference type="CDD" id="cd18809">
    <property type="entry name" value="SF1_C_RecD"/>
    <property type="match status" value="1"/>
</dbReference>
<dbReference type="GO" id="GO:0009338">
    <property type="term" value="C:exodeoxyribonuclease V complex"/>
    <property type="evidence" value="ECO:0007669"/>
    <property type="project" value="InterPro"/>
</dbReference>
<dbReference type="SUPFAM" id="SSF52540">
    <property type="entry name" value="P-loop containing nucleoside triphosphate hydrolases"/>
    <property type="match status" value="1"/>
</dbReference>
<reference evidence="4" key="1">
    <citation type="submission" date="2015-05" db="EMBL/GenBank/DDBJ databases">
        <authorList>
            <person name="Rattei Thomas"/>
        </authorList>
    </citation>
    <scope>NUCLEOTIDE SEQUENCE</scope>
    <source>
        <strain evidence="4">DC9</strain>
    </source>
</reference>
<keyword evidence="2" id="KW-0067">ATP-binding</keyword>
<keyword evidence="1" id="KW-0547">Nucleotide-binding</keyword>
<dbReference type="InterPro" id="IPR027785">
    <property type="entry name" value="UvrD-like_helicase_C"/>
</dbReference>
<sequence>MHTEFAPFLEDLVHQQVISPLDIAFASKHISSDFEESFVFLAVSSALWRYGHPFLSLEENRIRPSLGGISETDLYRGFHNLPKEVRDKLFVVVSGRLYLRSLYTIRSKLLDKLSLLCSATPNYFPPSIDSSILSEEQNFIFNKITQGCFSIVSGGPGTGKTFLAAQLILSLVKQQPKLRIAIVSPTGKATSHIRQILMKYNIFDDMVLMQTVHHFLQEYAYRRYNSIDVLLVDEGSMVTFDLLYSLVQTLQGYEKDKKLYTSSLIILGDTNQLPPIGIGVGNPLQDLIGYFHENTFFLKTSHRAKTGVVDQLTQSVLRGEMIPFSPLPSISSAIEVLKDRFVKSLRQSEARLCVLTPMRHGPWGVLNLNTMIHQRLARSDPDLRIPIMVTSRYETWGLFNGDTGLLCLKTQKLHFPQHEPIDSRALSQYVYNYVMSVHKSQGSEYDEVIVIIPKGSEVFGVSILYTAITRAKYRVSVWGDPETLHKIIKKSNY</sequence>
<dbReference type="CDD" id="cd17933">
    <property type="entry name" value="DEXSc_RecD-like"/>
    <property type="match status" value="1"/>
</dbReference>
<protein>
    <submittedName>
        <fullName evidence="4">Exodeoxyribonuclease V, alpha</fullName>
    </submittedName>
</protein>
<dbReference type="InterPro" id="IPR050534">
    <property type="entry name" value="Coronavir_polyprotein_1ab"/>
</dbReference>
<evidence type="ECO:0000313" key="4">
    <source>
        <dbReference type="EMBL" id="CRI42874.1"/>
    </source>
</evidence>
<dbReference type="GO" id="GO:0008854">
    <property type="term" value="F:exodeoxyribonuclease V activity"/>
    <property type="evidence" value="ECO:0007669"/>
    <property type="project" value="InterPro"/>
</dbReference>
<dbReference type="GO" id="GO:0006310">
    <property type="term" value="P:DNA recombination"/>
    <property type="evidence" value="ECO:0007669"/>
    <property type="project" value="InterPro"/>
</dbReference>
<dbReference type="GO" id="GO:0006302">
    <property type="term" value="P:double-strand break repair"/>
    <property type="evidence" value="ECO:0007669"/>
    <property type="project" value="InterPro"/>
</dbReference>
<accession>A0A0F7WWW1</accession>
<dbReference type="GO" id="GO:0005524">
    <property type="term" value="F:ATP binding"/>
    <property type="evidence" value="ECO:0007669"/>
    <property type="project" value="UniProtKB-KW"/>
</dbReference>
<dbReference type="Pfam" id="PF13538">
    <property type="entry name" value="UvrD_C_2"/>
    <property type="match status" value="1"/>
</dbReference>
<gene>
    <name evidence="4" type="ORF">BN1224_DC9_BY_00160</name>
</gene>
<dbReference type="Pfam" id="PF13245">
    <property type="entry name" value="AAA_19"/>
    <property type="match status" value="1"/>
</dbReference>
<dbReference type="EMBL" id="LN847055">
    <property type="protein sequence ID" value="CRI42874.1"/>
    <property type="molecule type" value="Genomic_DNA"/>
</dbReference>
<dbReference type="AlphaFoldDB" id="A0A0F7WWW1"/>
<dbReference type="NCBIfam" id="TIGR01447">
    <property type="entry name" value="recD"/>
    <property type="match status" value="1"/>
</dbReference>
<dbReference type="InterPro" id="IPR027417">
    <property type="entry name" value="P-loop_NTPase"/>
</dbReference>
<dbReference type="PANTHER" id="PTHR43788:SF6">
    <property type="entry name" value="DNA HELICASE B"/>
    <property type="match status" value="1"/>
</dbReference>